<dbReference type="Proteomes" id="UP000001511">
    <property type="component" value="Chromosome"/>
</dbReference>
<sequence length="170" mass="19835">MTVVTAQRFTIPEYQRLAELGFFREYERVELIKGEVIQMTAKVTPHCVCETLFCQELIQLLLGRAMVRGQQPIIIPDHSEPEPDLTIVCNVNDNYLSIHPKASEILLLIEISNSILKYYQEVKLPLYVEAGISEYWISNLINHRLEFYSEPCQGYRSNFDYRRSEIDFIA</sequence>
<dbReference type="SUPFAM" id="SSF52980">
    <property type="entry name" value="Restriction endonuclease-like"/>
    <property type="match status" value="1"/>
</dbReference>
<dbReference type="InterPro" id="IPR012296">
    <property type="entry name" value="Nuclease_put_TT1808"/>
</dbReference>
<keyword evidence="3" id="KW-1185">Reference proteome</keyword>
<reference evidence="2 3" key="1">
    <citation type="journal article" date="2010" name="PLoS ONE">
        <title>Genome erosion in a nitrogen-fixing vertically transmitted endosymbiotic multicellular cyanobacterium.</title>
        <authorList>
            <person name="Ran L."/>
            <person name="Larsson J."/>
            <person name="Vigil-Stenman T."/>
            <person name="Nylander J.A."/>
            <person name="Ininbergs K."/>
            <person name="Zheng W.W."/>
            <person name="Lapidus A."/>
            <person name="Lowry S."/>
            <person name="Haselkorn R."/>
            <person name="Bergman B."/>
        </authorList>
    </citation>
    <scope>NUCLEOTIDE SEQUENCE [LARGE SCALE GENOMIC DNA]</scope>
    <source>
        <strain evidence="2 3">0708</strain>
    </source>
</reference>
<proteinExistence type="predicted"/>
<evidence type="ECO:0000313" key="3">
    <source>
        <dbReference type="Proteomes" id="UP000001511"/>
    </source>
</evidence>
<protein>
    <recommendedName>
        <fullName evidence="1">Putative restriction endonuclease domain-containing protein</fullName>
    </recommendedName>
</protein>
<dbReference type="CDD" id="cd06260">
    <property type="entry name" value="DUF820-like"/>
    <property type="match status" value="1"/>
</dbReference>
<dbReference type="Pfam" id="PF05685">
    <property type="entry name" value="Uma2"/>
    <property type="match status" value="1"/>
</dbReference>
<dbReference type="InterPro" id="IPR011335">
    <property type="entry name" value="Restrct_endonuc-II-like"/>
</dbReference>
<name>D7E2B6_NOSA0</name>
<feature type="domain" description="Putative restriction endonuclease" evidence="1">
    <location>
        <begin position="12"/>
        <end position="156"/>
    </location>
</feature>
<dbReference type="STRING" id="551115.Aazo_3231"/>
<dbReference type="Gene3D" id="3.90.1570.10">
    <property type="entry name" value="tt1808, chain A"/>
    <property type="match status" value="1"/>
</dbReference>
<dbReference type="AlphaFoldDB" id="D7E2B6"/>
<dbReference type="EMBL" id="CP002059">
    <property type="protein sequence ID" value="ADI64938.1"/>
    <property type="molecule type" value="Genomic_DNA"/>
</dbReference>
<accession>D7E2B6</accession>
<evidence type="ECO:0000259" key="1">
    <source>
        <dbReference type="Pfam" id="PF05685"/>
    </source>
</evidence>
<organism evidence="2 3">
    <name type="scientific">Nostoc azollae (strain 0708)</name>
    <name type="common">Anabaena azollae (strain 0708)</name>
    <dbReference type="NCBI Taxonomy" id="551115"/>
    <lineage>
        <taxon>Bacteria</taxon>
        <taxon>Bacillati</taxon>
        <taxon>Cyanobacteriota</taxon>
        <taxon>Cyanophyceae</taxon>
        <taxon>Nostocales</taxon>
        <taxon>Nostocaceae</taxon>
        <taxon>Trichormus</taxon>
    </lineage>
</organism>
<dbReference type="HOGENOM" id="CLU_076312_2_0_3"/>
<dbReference type="PANTHER" id="PTHR35400:SF1">
    <property type="entry name" value="SLR1083 PROTEIN"/>
    <property type="match status" value="1"/>
</dbReference>
<dbReference type="KEGG" id="naz:Aazo_3231"/>
<evidence type="ECO:0000313" key="2">
    <source>
        <dbReference type="EMBL" id="ADI64938.1"/>
    </source>
</evidence>
<dbReference type="InterPro" id="IPR008538">
    <property type="entry name" value="Uma2"/>
</dbReference>
<dbReference type="PANTHER" id="PTHR35400">
    <property type="entry name" value="SLR1083 PROTEIN"/>
    <property type="match status" value="1"/>
</dbReference>
<gene>
    <name evidence="2" type="ordered locus">Aazo_3231</name>
</gene>
<dbReference type="eggNOG" id="COG4636">
    <property type="taxonomic scope" value="Bacteria"/>
</dbReference>